<gene>
    <name evidence="2" type="ORF">PHYBOEH_009594</name>
</gene>
<keyword evidence="1" id="KW-0732">Signal</keyword>
<reference evidence="2" key="1">
    <citation type="submission" date="2021-02" db="EMBL/GenBank/DDBJ databases">
        <authorList>
            <person name="Palmer J.M."/>
        </authorList>
    </citation>
    <scope>NUCLEOTIDE SEQUENCE</scope>
    <source>
        <strain evidence="2">SCRP23</strain>
    </source>
</reference>
<dbReference type="AlphaFoldDB" id="A0A8T1X1R3"/>
<comment type="caution">
    <text evidence="2">The sequence shown here is derived from an EMBL/GenBank/DDBJ whole genome shotgun (WGS) entry which is preliminary data.</text>
</comment>
<evidence type="ECO:0000256" key="1">
    <source>
        <dbReference type="SAM" id="SignalP"/>
    </source>
</evidence>
<keyword evidence="3" id="KW-1185">Reference proteome</keyword>
<proteinExistence type="predicted"/>
<sequence length="129" mass="14286">MRPHNVLLLALTLLVGVTKADTTAATHSLNLRKNEINHTRLLHDKTAALDKVNINEEERGLNLGGFSTDISHYFKKLSGKAKTKSEPKVISDMLDRGLKPANINFGKPPASEFLMEFKKAKDARKAHGK</sequence>
<organism evidence="2 3">
    <name type="scientific">Phytophthora boehmeriae</name>
    <dbReference type="NCBI Taxonomy" id="109152"/>
    <lineage>
        <taxon>Eukaryota</taxon>
        <taxon>Sar</taxon>
        <taxon>Stramenopiles</taxon>
        <taxon>Oomycota</taxon>
        <taxon>Peronosporomycetes</taxon>
        <taxon>Peronosporales</taxon>
        <taxon>Peronosporaceae</taxon>
        <taxon>Phytophthora</taxon>
    </lineage>
</organism>
<feature type="chain" id="PRO_5035771504" description="RxLR effector protein" evidence="1">
    <location>
        <begin position="21"/>
        <end position="129"/>
    </location>
</feature>
<accession>A0A8T1X1R3</accession>
<feature type="signal peptide" evidence="1">
    <location>
        <begin position="1"/>
        <end position="20"/>
    </location>
</feature>
<dbReference type="EMBL" id="JAGDFL010000061">
    <property type="protein sequence ID" value="KAG7399134.1"/>
    <property type="molecule type" value="Genomic_DNA"/>
</dbReference>
<evidence type="ECO:0008006" key="4">
    <source>
        <dbReference type="Google" id="ProtNLM"/>
    </source>
</evidence>
<dbReference type="Proteomes" id="UP000693981">
    <property type="component" value="Unassembled WGS sequence"/>
</dbReference>
<evidence type="ECO:0000313" key="2">
    <source>
        <dbReference type="EMBL" id="KAG7399134.1"/>
    </source>
</evidence>
<protein>
    <recommendedName>
        <fullName evidence="4">RxLR effector protein</fullName>
    </recommendedName>
</protein>
<evidence type="ECO:0000313" key="3">
    <source>
        <dbReference type="Proteomes" id="UP000693981"/>
    </source>
</evidence>
<name>A0A8T1X1R3_9STRA</name>